<evidence type="ECO:0000256" key="1">
    <source>
        <dbReference type="PROSITE-ProRule" id="PRU00221"/>
    </source>
</evidence>
<organism evidence="3">
    <name type="scientific">Fopius arisanus</name>
    <dbReference type="NCBI Taxonomy" id="64838"/>
    <lineage>
        <taxon>Eukaryota</taxon>
        <taxon>Metazoa</taxon>
        <taxon>Ecdysozoa</taxon>
        <taxon>Arthropoda</taxon>
        <taxon>Hexapoda</taxon>
        <taxon>Insecta</taxon>
        <taxon>Pterygota</taxon>
        <taxon>Neoptera</taxon>
        <taxon>Endopterygota</taxon>
        <taxon>Hymenoptera</taxon>
        <taxon>Apocrita</taxon>
        <taxon>Ichneumonoidea</taxon>
        <taxon>Braconidae</taxon>
        <taxon>Opiinae</taxon>
        <taxon>Fopius</taxon>
    </lineage>
</organism>
<dbReference type="GO" id="GO:0031146">
    <property type="term" value="P:SCF-dependent proteasomal ubiquitin-dependent protein catabolic process"/>
    <property type="evidence" value="ECO:0007669"/>
    <property type="project" value="TreeGrafter"/>
</dbReference>
<dbReference type="InterPro" id="IPR036322">
    <property type="entry name" value="WD40_repeat_dom_sf"/>
</dbReference>
<name>A0A0C9RU82_9HYME</name>
<dbReference type="Pfam" id="PF12937">
    <property type="entry name" value="F-box-like"/>
    <property type="match status" value="1"/>
</dbReference>
<reference evidence="3" key="1">
    <citation type="submission" date="2015-01" db="EMBL/GenBank/DDBJ databases">
        <title>Transcriptome Assembly of Fopius arisanus.</title>
        <authorList>
            <person name="Geib S."/>
        </authorList>
    </citation>
    <scope>NUCLEOTIDE SEQUENCE</scope>
</reference>
<dbReference type="FunFam" id="2.130.10.10:FF:002194">
    <property type="entry name" value="Uncharacterized protein"/>
    <property type="match status" value="1"/>
</dbReference>
<dbReference type="PANTHER" id="PTHR14381">
    <property type="entry name" value="DACTYLIN"/>
    <property type="match status" value="1"/>
</dbReference>
<evidence type="ECO:0000313" key="3">
    <source>
        <dbReference type="EMBL" id="JAG82082.1"/>
    </source>
</evidence>
<dbReference type="PROSITE" id="PS50294">
    <property type="entry name" value="WD_REPEATS_REGION"/>
    <property type="match status" value="1"/>
</dbReference>
<dbReference type="SMART" id="SM00256">
    <property type="entry name" value="FBOX"/>
    <property type="match status" value="1"/>
</dbReference>
<keyword evidence="1" id="KW-0853">WD repeat</keyword>
<dbReference type="CDD" id="cd09917">
    <property type="entry name" value="F-box_SF"/>
    <property type="match status" value="1"/>
</dbReference>
<dbReference type="InterPro" id="IPR052301">
    <property type="entry name" value="SCF_F-box/WD-repeat"/>
</dbReference>
<dbReference type="GO" id="GO:0019005">
    <property type="term" value="C:SCF ubiquitin ligase complex"/>
    <property type="evidence" value="ECO:0007669"/>
    <property type="project" value="TreeGrafter"/>
</dbReference>
<dbReference type="PROSITE" id="PS50181">
    <property type="entry name" value="FBOX"/>
    <property type="match status" value="1"/>
</dbReference>
<dbReference type="EMBL" id="GBYB01012315">
    <property type="protein sequence ID" value="JAG82082.1"/>
    <property type="molecule type" value="Transcribed_RNA"/>
</dbReference>
<evidence type="ECO:0000313" key="4">
    <source>
        <dbReference type="EMBL" id="JAG82083.1"/>
    </source>
</evidence>
<dbReference type="Gene3D" id="1.20.1280.50">
    <property type="match status" value="1"/>
</dbReference>
<dbReference type="InterPro" id="IPR001810">
    <property type="entry name" value="F-box_dom"/>
</dbReference>
<proteinExistence type="predicted"/>
<dbReference type="InterPro" id="IPR015943">
    <property type="entry name" value="WD40/YVTN_repeat-like_dom_sf"/>
</dbReference>
<dbReference type="InterPro" id="IPR001680">
    <property type="entry name" value="WD40_rpt"/>
</dbReference>
<dbReference type="SMART" id="SM00320">
    <property type="entry name" value="WD40"/>
    <property type="match status" value="5"/>
</dbReference>
<dbReference type="Pfam" id="PF00400">
    <property type="entry name" value="WD40"/>
    <property type="match status" value="1"/>
</dbReference>
<dbReference type="SUPFAM" id="SSF50978">
    <property type="entry name" value="WD40 repeat-like"/>
    <property type="match status" value="1"/>
</dbReference>
<dbReference type="Gene3D" id="2.130.10.10">
    <property type="entry name" value="YVTN repeat-like/Quinoprotein amine dehydrogenase"/>
    <property type="match status" value="2"/>
</dbReference>
<dbReference type="SUPFAM" id="SSF81383">
    <property type="entry name" value="F-box domain"/>
    <property type="match status" value="1"/>
</dbReference>
<feature type="domain" description="F-box" evidence="2">
    <location>
        <begin position="31"/>
        <end position="77"/>
    </location>
</feature>
<gene>
    <name evidence="3" type="primary">FBXW4_0</name>
    <name evidence="4" type="synonym">FBXW4_1</name>
    <name evidence="3" type="ORF">g.60058</name>
    <name evidence="4" type="ORF">g.60063</name>
</gene>
<evidence type="ECO:0000259" key="2">
    <source>
        <dbReference type="PROSITE" id="PS50181"/>
    </source>
</evidence>
<dbReference type="PANTHER" id="PTHR14381:SF1">
    <property type="entry name" value="F-BOX_WD REPEAT-CONTAINING PROTEIN 4"/>
    <property type="match status" value="1"/>
</dbReference>
<protein>
    <submittedName>
        <fullName evidence="3">FBXW4_0 protein</fullName>
    </submittedName>
    <submittedName>
        <fullName evidence="4">FBXW4_1 protein</fullName>
    </submittedName>
</protein>
<sequence>MEENFLANSIDFSVDTFRVWIAVRRLEMTEKCSLDTLPTELLLHIFDCCNVSDLITLSLVCKRFHSIVEDDNLWIRESRRPLVTNQCSKRFRDRCNPWLPLSKKGRVSYNWQSGKYERVIIYTDRVNTIPWIQLTEDILWWSGGDRLYGYHRGRIKPNRRYNDFRKSCLFAWDNIPSDICKFVVRDEYVVSGHRDGRIWFWVKEEGQQGHFNFGIEEAHASSVTAIDEIPEAVISGAEDGTVKIWPQPSEIYDIRPISSFNIYDRIWSLGADPGKTLFAVGSSGTNAGPPLRIFDIECSKEKIALSHNWRYGAGVLDLSWESSQCLLSCGYDTYIRKWDLRIGTCVASWADPTDATIYCISSDFKHTMITGTQYNGKAVLWDQRLPRYVQLYFMNNRRPSSPVYSISFDSTHLVGATDRQLIQFTFSGTNNRPHDYRGILK</sequence>
<dbReference type="AlphaFoldDB" id="A0A0C9RU82"/>
<accession>A0A0C9RU82</accession>
<dbReference type="InterPro" id="IPR036047">
    <property type="entry name" value="F-box-like_dom_sf"/>
</dbReference>
<dbReference type="EMBL" id="GBYB01012316">
    <property type="protein sequence ID" value="JAG82083.1"/>
    <property type="molecule type" value="Transcribed_RNA"/>
</dbReference>
<dbReference type="PROSITE" id="PS50082">
    <property type="entry name" value="WD_REPEATS_2"/>
    <property type="match status" value="1"/>
</dbReference>
<feature type="repeat" description="WD" evidence="1">
    <location>
        <begin position="216"/>
        <end position="245"/>
    </location>
</feature>